<proteinExistence type="inferred from homology"/>
<keyword evidence="14" id="KW-1185">Reference proteome</keyword>
<comment type="function">
    <text evidence="11">Cysteine protease that plays a key role in autophagy by mediating both proteolytic activation and delipidation of ATG8 family proteins.</text>
</comment>
<evidence type="ECO:0000256" key="2">
    <source>
        <dbReference type="ARBA" id="ARBA00010958"/>
    </source>
</evidence>
<comment type="similarity">
    <text evidence="2 11">Belongs to the peptidase C54 family.</text>
</comment>
<evidence type="ECO:0000256" key="9">
    <source>
        <dbReference type="ARBA" id="ARBA00023006"/>
    </source>
</evidence>
<dbReference type="InterPro" id="IPR038765">
    <property type="entry name" value="Papain-like_cys_pep_sf"/>
</dbReference>
<evidence type="ECO:0000256" key="5">
    <source>
        <dbReference type="ARBA" id="ARBA00022670"/>
    </source>
</evidence>
<feature type="domain" description="Peptidase C54 catalytic" evidence="12">
    <location>
        <begin position="82"/>
        <end position="323"/>
    </location>
</feature>
<dbReference type="OrthoDB" id="2960936at2759"/>
<comment type="subcellular location">
    <subcellularLocation>
        <location evidence="1 11">Cytoplasm</location>
    </subcellularLocation>
</comment>
<dbReference type="PANTHER" id="PTHR22624">
    <property type="entry name" value="CYSTEINE PROTEASE ATG4"/>
    <property type="match status" value="1"/>
</dbReference>
<dbReference type="PANTHER" id="PTHR22624:SF49">
    <property type="entry name" value="CYSTEINE PROTEASE"/>
    <property type="match status" value="1"/>
</dbReference>
<evidence type="ECO:0000259" key="12">
    <source>
        <dbReference type="Pfam" id="PF03416"/>
    </source>
</evidence>
<dbReference type="SUPFAM" id="SSF54001">
    <property type="entry name" value="Cysteine proteinases"/>
    <property type="match status" value="1"/>
</dbReference>
<gene>
    <name evidence="13" type="ORF">EIN_284050</name>
</gene>
<evidence type="ECO:0000256" key="7">
    <source>
        <dbReference type="ARBA" id="ARBA00022807"/>
    </source>
</evidence>
<dbReference type="VEuPathDB" id="AmoebaDB:EIN_284050"/>
<dbReference type="OMA" id="FSIHNMI"/>
<dbReference type="GO" id="GO:0005737">
    <property type="term" value="C:cytoplasm"/>
    <property type="evidence" value="ECO:0007669"/>
    <property type="project" value="UniProtKB-SubCell"/>
</dbReference>
<sequence length="352" mass="40034">MTEDQLLYEESLQNIPFSQWLRQKRTNLMSRFYNFIPDTLDNPTLYPKEFIAACGQVFFPQEVEIKTSSFLDVALTHTKAFDEIINLFYFVYRNNFQPLPNTTLTSDSGWGCTIRSTQMLVANAIGKLFTNDFDTGEVTDKMVIKFFLDFFSVECPFSIHNLFLTKAILQGNINGNSFLPPSAVAAAFVEINKKLANPKFGMEILTTTFTFRVYTQPTIVLIPISIPDSFNDKIAVIFSFYLFSGMVGGSGRKAFYFFGIHHDQLLFLDPHTVRNTVINSCSFDPQEYHPIIGDVKALSYSLLDRSAVLAFVVTSQRELDDLKGFVQNMLGIDDKVLRVKNEDVDGFEVINF</sequence>
<keyword evidence="9 11" id="KW-0072">Autophagy</keyword>
<dbReference type="InterPro" id="IPR005078">
    <property type="entry name" value="Peptidase_C54"/>
</dbReference>
<keyword evidence="8 11" id="KW-0653">Protein transport</keyword>
<protein>
    <recommendedName>
        <fullName evidence="11">Cysteine protease</fullName>
        <ecNumber evidence="11">3.4.22.-</ecNumber>
    </recommendedName>
</protein>
<evidence type="ECO:0000256" key="8">
    <source>
        <dbReference type="ARBA" id="ARBA00022927"/>
    </source>
</evidence>
<evidence type="ECO:0000256" key="11">
    <source>
        <dbReference type="RuleBase" id="RU363115"/>
    </source>
</evidence>
<keyword evidence="3" id="KW-0813">Transport</keyword>
<keyword evidence="6 11" id="KW-0378">Hydrolase</keyword>
<dbReference type="Proteomes" id="UP000014680">
    <property type="component" value="Unassembled WGS sequence"/>
</dbReference>
<dbReference type="Pfam" id="PF03416">
    <property type="entry name" value="Peptidase_C54"/>
    <property type="match status" value="1"/>
</dbReference>
<evidence type="ECO:0000256" key="3">
    <source>
        <dbReference type="ARBA" id="ARBA00022448"/>
    </source>
</evidence>
<dbReference type="GO" id="GO:0015031">
    <property type="term" value="P:protein transport"/>
    <property type="evidence" value="ECO:0007669"/>
    <property type="project" value="UniProtKB-KW"/>
</dbReference>
<dbReference type="GO" id="GO:0004197">
    <property type="term" value="F:cysteine-type endopeptidase activity"/>
    <property type="evidence" value="ECO:0007669"/>
    <property type="project" value="TreeGrafter"/>
</dbReference>
<evidence type="ECO:0000256" key="4">
    <source>
        <dbReference type="ARBA" id="ARBA00022490"/>
    </source>
</evidence>
<reference evidence="13 14" key="1">
    <citation type="submission" date="2012-10" db="EMBL/GenBank/DDBJ databases">
        <authorList>
            <person name="Zafar N."/>
            <person name="Inman J."/>
            <person name="Hall N."/>
            <person name="Lorenzi H."/>
            <person name="Caler E."/>
        </authorList>
    </citation>
    <scope>NUCLEOTIDE SEQUENCE [LARGE SCALE GENOMIC DNA]</scope>
    <source>
        <strain evidence="13 14">IP1</strain>
    </source>
</reference>
<dbReference type="GO" id="GO:0034727">
    <property type="term" value="P:piecemeal microautophagy of the nucleus"/>
    <property type="evidence" value="ECO:0007669"/>
    <property type="project" value="TreeGrafter"/>
</dbReference>
<keyword evidence="7" id="KW-0788">Thiol protease</keyword>
<dbReference type="GO" id="GO:0000045">
    <property type="term" value="P:autophagosome assembly"/>
    <property type="evidence" value="ECO:0007669"/>
    <property type="project" value="TreeGrafter"/>
</dbReference>
<dbReference type="EC" id="3.4.22.-" evidence="11"/>
<dbReference type="RefSeq" id="XP_004184195.1">
    <property type="nucleotide sequence ID" value="XM_004184147.1"/>
</dbReference>
<dbReference type="GO" id="GO:0019786">
    <property type="term" value="F:protein-phosphatidylethanolamide deconjugating activity"/>
    <property type="evidence" value="ECO:0007669"/>
    <property type="project" value="InterPro"/>
</dbReference>
<organism evidence="13 14">
    <name type="scientific">Entamoeba invadens IP1</name>
    <dbReference type="NCBI Taxonomy" id="370355"/>
    <lineage>
        <taxon>Eukaryota</taxon>
        <taxon>Amoebozoa</taxon>
        <taxon>Evosea</taxon>
        <taxon>Archamoebae</taxon>
        <taxon>Mastigamoebida</taxon>
        <taxon>Entamoebidae</taxon>
        <taxon>Entamoeba</taxon>
    </lineage>
</organism>
<dbReference type="GeneID" id="14883845"/>
<comment type="catalytic activity">
    <reaction evidence="10">
        <text>[protein]-C-terminal L-amino acid-glycyl-phosphatidylethanolamide + H2O = [protein]-C-terminal L-amino acid-glycine + a 1,2-diacyl-sn-glycero-3-phosphoethanolamine</text>
        <dbReference type="Rhea" id="RHEA:67548"/>
        <dbReference type="Rhea" id="RHEA-COMP:17323"/>
        <dbReference type="Rhea" id="RHEA-COMP:17324"/>
        <dbReference type="ChEBI" id="CHEBI:15377"/>
        <dbReference type="ChEBI" id="CHEBI:64612"/>
        <dbReference type="ChEBI" id="CHEBI:172940"/>
        <dbReference type="ChEBI" id="CHEBI:172941"/>
    </reaction>
    <physiologicalReaction direction="left-to-right" evidence="10">
        <dbReference type="Rhea" id="RHEA:67549"/>
    </physiologicalReaction>
</comment>
<accession>L7FKM9</accession>
<dbReference type="GO" id="GO:0016485">
    <property type="term" value="P:protein processing"/>
    <property type="evidence" value="ECO:0007669"/>
    <property type="project" value="TreeGrafter"/>
</dbReference>
<dbReference type="InterPro" id="IPR046792">
    <property type="entry name" value="Peptidase_C54_cat"/>
</dbReference>
<dbReference type="KEGG" id="eiv:EIN_284050"/>
<keyword evidence="4 11" id="KW-0963">Cytoplasm</keyword>
<dbReference type="GO" id="GO:0035973">
    <property type="term" value="P:aggrephagy"/>
    <property type="evidence" value="ECO:0007669"/>
    <property type="project" value="TreeGrafter"/>
</dbReference>
<dbReference type="EMBL" id="KB207106">
    <property type="protein sequence ID" value="ELP84849.1"/>
    <property type="molecule type" value="Genomic_DNA"/>
</dbReference>
<evidence type="ECO:0000313" key="13">
    <source>
        <dbReference type="EMBL" id="ELP84849.1"/>
    </source>
</evidence>
<evidence type="ECO:0000256" key="6">
    <source>
        <dbReference type="ARBA" id="ARBA00022801"/>
    </source>
</evidence>
<dbReference type="GO" id="GO:0000423">
    <property type="term" value="P:mitophagy"/>
    <property type="evidence" value="ECO:0007669"/>
    <property type="project" value="TreeGrafter"/>
</dbReference>
<dbReference type="AlphaFoldDB" id="L7FKM9"/>
<name>L7FKM9_ENTIV</name>
<evidence type="ECO:0000256" key="1">
    <source>
        <dbReference type="ARBA" id="ARBA00004496"/>
    </source>
</evidence>
<evidence type="ECO:0000256" key="10">
    <source>
        <dbReference type="ARBA" id="ARBA00029362"/>
    </source>
</evidence>
<evidence type="ECO:0000313" key="14">
    <source>
        <dbReference type="Proteomes" id="UP000014680"/>
    </source>
</evidence>
<keyword evidence="5 11" id="KW-0645">Protease</keyword>